<dbReference type="InterPro" id="IPR029063">
    <property type="entry name" value="SAM-dependent_MTases_sf"/>
</dbReference>
<feature type="region of interest" description="Disordered" evidence="1">
    <location>
        <begin position="416"/>
        <end position="436"/>
    </location>
</feature>
<keyword evidence="3" id="KW-1185">Reference proteome</keyword>
<dbReference type="OrthoDB" id="10258156at2759"/>
<organism evidence="3 4">
    <name type="scientific">Juglans regia</name>
    <name type="common">English walnut</name>
    <dbReference type="NCBI Taxonomy" id="51240"/>
    <lineage>
        <taxon>Eukaryota</taxon>
        <taxon>Viridiplantae</taxon>
        <taxon>Streptophyta</taxon>
        <taxon>Embryophyta</taxon>
        <taxon>Tracheophyta</taxon>
        <taxon>Spermatophyta</taxon>
        <taxon>Magnoliopsida</taxon>
        <taxon>eudicotyledons</taxon>
        <taxon>Gunneridae</taxon>
        <taxon>Pentapetalae</taxon>
        <taxon>rosids</taxon>
        <taxon>fabids</taxon>
        <taxon>Fagales</taxon>
        <taxon>Juglandaceae</taxon>
        <taxon>Juglans</taxon>
    </lineage>
</organism>
<feature type="domain" description="Methyltransferase" evidence="2">
    <location>
        <begin position="123"/>
        <end position="306"/>
    </location>
</feature>
<protein>
    <submittedName>
        <fullName evidence="4">Protein RRNAD1 isoform X1</fullName>
    </submittedName>
</protein>
<evidence type="ECO:0000313" key="3">
    <source>
        <dbReference type="Proteomes" id="UP000235220"/>
    </source>
</evidence>
<dbReference type="GeneID" id="108995674"/>
<dbReference type="RefSeq" id="XP_035543196.1">
    <property type="nucleotide sequence ID" value="XM_035687303.1"/>
</dbReference>
<dbReference type="InterPro" id="IPR025714">
    <property type="entry name" value="Methyltranfer_dom"/>
</dbReference>
<evidence type="ECO:0000313" key="4">
    <source>
        <dbReference type="RefSeq" id="XP_035543196.1"/>
    </source>
</evidence>
<reference evidence="4" key="1">
    <citation type="submission" date="2025-08" db="UniProtKB">
        <authorList>
            <consortium name="RefSeq"/>
        </authorList>
    </citation>
    <scope>IDENTIFICATION</scope>
    <source>
        <tissue evidence="4">Leaves</tissue>
    </source>
</reference>
<proteinExistence type="predicted"/>
<dbReference type="Proteomes" id="UP000235220">
    <property type="component" value="Chromosome 2"/>
</dbReference>
<accession>A0A6P9E741</accession>
<gene>
    <name evidence="4" type="primary">LOC108995674</name>
</gene>
<dbReference type="Pfam" id="PF13679">
    <property type="entry name" value="Methyltransf_32"/>
    <property type="match status" value="1"/>
</dbReference>
<evidence type="ECO:0000256" key="1">
    <source>
        <dbReference type="SAM" id="MobiDB-lite"/>
    </source>
</evidence>
<sequence length="565" mass="63341">MSGTCKYSCDTATHTLQWINAIIDFLRPYAFLIHSHVVNFFKDRQWEAVDKEWMDCLRKDPVENLLLIPSGVVQDHWPVSLKDFVLNLRSLVFPREPADLHMSLPGMHMVSVNSVLAQGMNMKKKHEVEVLSAIVSSIADSVRAHTIVDVGAGQGYLAQVLSFQYQHSVIAIDACSHHGRVTDARAERIKKHYAAQMRKSKSGNGRFNVPKTVTCRVISIDMLKTLTGMSLHKGDAEHLGFFEEDNTKLIEEKPKSQCVANSGTSLVLAGLHACGDLSVTMLKAFLECKEAKAVVSIGCCYNLLSEEGADNIETHCGFPMSSGVKSAVFPLGKSSRDLACQSAERWRSLEKDDGLHNFELHSFRAAFQLVLSKYYPEVMETSPSIGRQGKALRRRQQRKVEAPLHHKEVACPHFHPNQKGSFPNIDPNEPETDETSRLATDKDALLNGISSCESTRCVGPKSVDKYKHFEKFTRSGLCRLGLKPLERINFHEIWKEAEPFTELIGPYWSLRAALGPLLETFLLLDRLLFLQEQGHSVEVMMLPIFDPEVSPRNVAIIARKNLPQI</sequence>
<dbReference type="PANTHER" id="PTHR12496">
    <property type="entry name" value="CGI-41 METHYLTRANSFERASE"/>
    <property type="match status" value="1"/>
</dbReference>
<name>A0A6P9E741_JUGRE</name>
<dbReference type="InParanoid" id="A0A6P9E741"/>
<dbReference type="InterPro" id="IPR052220">
    <property type="entry name" value="METTL25"/>
</dbReference>
<dbReference type="KEGG" id="jre:108995674"/>
<dbReference type="FunCoup" id="A0A6P9E741">
    <property type="interactions" value="2839"/>
</dbReference>
<evidence type="ECO:0000259" key="2">
    <source>
        <dbReference type="Pfam" id="PF13679"/>
    </source>
</evidence>
<dbReference type="SUPFAM" id="SSF53335">
    <property type="entry name" value="S-adenosyl-L-methionine-dependent methyltransferases"/>
    <property type="match status" value="1"/>
</dbReference>
<dbReference type="AlphaFoldDB" id="A0A6P9E741"/>
<dbReference type="PANTHER" id="PTHR12496:SF0">
    <property type="entry name" value="METHYLTRANSFERASE DOMAIN-CONTAINING PROTEIN"/>
    <property type="match status" value="1"/>
</dbReference>